<dbReference type="InterPro" id="IPR000073">
    <property type="entry name" value="AB_hydrolase_1"/>
</dbReference>
<dbReference type="InterPro" id="IPR050266">
    <property type="entry name" value="AB_hydrolase_sf"/>
</dbReference>
<dbReference type="GO" id="GO:0016787">
    <property type="term" value="F:hydrolase activity"/>
    <property type="evidence" value="ECO:0007669"/>
    <property type="project" value="UniProtKB-KW"/>
</dbReference>
<evidence type="ECO:0000313" key="4">
    <source>
        <dbReference type="Proteomes" id="UP000053669"/>
    </source>
</evidence>
<sequence length="315" mass="34582">MPDRHALARLRRVRTDVLEVAYYETGPADGDTVLLLHGFPYDVHSYVDVAPLLTEDGFRVVVPYLRGHGPTAFLSEASPRTGQQAALGADVIALMDALGIERAYVAGYDWGGRAANIAAALWPERILGLVSVNSYLIQDIGAAMTPVAPELEAGFWYFYYFLTERGEAGLAADPTGVARVIWKRNSPRWPFEEEDLERAAEAFRNPDYTDVVIHSYRHRLGFAPGAEAYADLERRLAELPAITVPTVTLDGLADGNFPATDGSSSAHHFTGPRLHRQVPDAGHNLPQERPEAFAAAVRDVRALRQEHAGRDGFAH</sequence>
<dbReference type="InterPro" id="IPR029058">
    <property type="entry name" value="AB_hydrolase_fold"/>
</dbReference>
<accession>A0A124I0G5</accession>
<dbReference type="STRING" id="58343.AQJ46_01095"/>
<dbReference type="InterPro" id="IPR000639">
    <property type="entry name" value="Epox_hydrolase-like"/>
</dbReference>
<evidence type="ECO:0000259" key="2">
    <source>
        <dbReference type="Pfam" id="PF00561"/>
    </source>
</evidence>
<keyword evidence="3" id="KW-0378">Hydrolase</keyword>
<dbReference type="GO" id="GO:0016020">
    <property type="term" value="C:membrane"/>
    <property type="evidence" value="ECO:0007669"/>
    <property type="project" value="TreeGrafter"/>
</dbReference>
<name>A0A124I0G5_9ACTN</name>
<comment type="caution">
    <text evidence="3">The sequence shown here is derived from an EMBL/GenBank/DDBJ whole genome shotgun (WGS) entry which is preliminary data.</text>
</comment>
<dbReference type="PRINTS" id="PR00412">
    <property type="entry name" value="EPOXHYDRLASE"/>
</dbReference>
<protein>
    <submittedName>
        <fullName evidence="3">Alpha/beta hydrolase</fullName>
    </submittedName>
</protein>
<gene>
    <name evidence="3" type="ORF">AQJ46_01095</name>
</gene>
<dbReference type="AlphaFoldDB" id="A0A124I0G5"/>
<evidence type="ECO:0000256" key="1">
    <source>
        <dbReference type="SAM" id="MobiDB-lite"/>
    </source>
</evidence>
<dbReference type="EMBL" id="LMWU01000001">
    <property type="protein sequence ID" value="KUN74206.1"/>
    <property type="molecule type" value="Genomic_DNA"/>
</dbReference>
<feature type="domain" description="AB hydrolase-1" evidence="2">
    <location>
        <begin position="32"/>
        <end position="171"/>
    </location>
</feature>
<dbReference type="SUPFAM" id="SSF53474">
    <property type="entry name" value="alpha/beta-Hydrolases"/>
    <property type="match status" value="1"/>
</dbReference>
<dbReference type="Proteomes" id="UP000053669">
    <property type="component" value="Unassembled WGS sequence"/>
</dbReference>
<dbReference type="Pfam" id="PF00561">
    <property type="entry name" value="Abhydrolase_1"/>
    <property type="match status" value="1"/>
</dbReference>
<proteinExistence type="predicted"/>
<dbReference type="PANTHER" id="PTHR43798:SF33">
    <property type="entry name" value="HYDROLASE, PUTATIVE (AFU_ORTHOLOGUE AFUA_2G14860)-RELATED"/>
    <property type="match status" value="1"/>
</dbReference>
<feature type="region of interest" description="Disordered" evidence="1">
    <location>
        <begin position="259"/>
        <end position="285"/>
    </location>
</feature>
<dbReference type="Gene3D" id="3.40.50.1820">
    <property type="entry name" value="alpha/beta hydrolase"/>
    <property type="match status" value="1"/>
</dbReference>
<dbReference type="PANTHER" id="PTHR43798">
    <property type="entry name" value="MONOACYLGLYCEROL LIPASE"/>
    <property type="match status" value="1"/>
</dbReference>
<dbReference type="RefSeq" id="WP_059203751.1">
    <property type="nucleotide sequence ID" value="NZ_KQ948656.1"/>
</dbReference>
<reference evidence="3 4" key="1">
    <citation type="submission" date="2015-10" db="EMBL/GenBank/DDBJ databases">
        <title>Draft genome sequence of Streptomyces canus DSM 40017, type strain for the species Streptomyces canus.</title>
        <authorList>
            <person name="Ruckert C."/>
            <person name="Winkler A."/>
            <person name="Kalinowski J."/>
            <person name="Kampfer P."/>
            <person name="Glaeser S."/>
        </authorList>
    </citation>
    <scope>NUCLEOTIDE SEQUENCE [LARGE SCALE GENOMIC DNA]</scope>
    <source>
        <strain evidence="3 4">DSM 40017</strain>
    </source>
</reference>
<evidence type="ECO:0000313" key="3">
    <source>
        <dbReference type="EMBL" id="KUN74206.1"/>
    </source>
</evidence>
<organism evidence="3 4">
    <name type="scientific">Streptomyces canus</name>
    <dbReference type="NCBI Taxonomy" id="58343"/>
    <lineage>
        <taxon>Bacteria</taxon>
        <taxon>Bacillati</taxon>
        <taxon>Actinomycetota</taxon>
        <taxon>Actinomycetes</taxon>
        <taxon>Kitasatosporales</taxon>
        <taxon>Streptomycetaceae</taxon>
        <taxon>Streptomyces</taxon>
        <taxon>Streptomyces aurantiacus group</taxon>
    </lineage>
</organism>